<gene>
    <name evidence="3" type="ORF">JOE21_001733</name>
</gene>
<dbReference type="EC" id="3.2.1.28" evidence="3"/>
<evidence type="ECO:0000256" key="1">
    <source>
        <dbReference type="ARBA" id="ARBA00022801"/>
    </source>
</evidence>
<dbReference type="InterPro" id="IPR012341">
    <property type="entry name" value="6hp_glycosidase-like_sf"/>
</dbReference>
<keyword evidence="4" id="KW-1185">Reference proteome</keyword>
<dbReference type="Gene3D" id="1.50.10.10">
    <property type="match status" value="1"/>
</dbReference>
<dbReference type="InterPro" id="IPR018232">
    <property type="entry name" value="Glyco_hydro_37_CS"/>
</dbReference>
<dbReference type="SUPFAM" id="SSF48208">
    <property type="entry name" value="Six-hairpin glycosidases"/>
    <property type="match status" value="1"/>
</dbReference>
<dbReference type="EMBL" id="JAVDQG010000003">
    <property type="protein sequence ID" value="MDR6225735.1"/>
    <property type="molecule type" value="Genomic_DNA"/>
</dbReference>
<dbReference type="Proteomes" id="UP001185012">
    <property type="component" value="Unassembled WGS sequence"/>
</dbReference>
<protein>
    <submittedName>
        <fullName evidence="3">Alpha,alpha-trehalase</fullName>
        <ecNumber evidence="3">3.2.1.28</ecNumber>
    </submittedName>
</protein>
<evidence type="ECO:0000313" key="3">
    <source>
        <dbReference type="EMBL" id="MDR6225735.1"/>
    </source>
</evidence>
<evidence type="ECO:0000256" key="2">
    <source>
        <dbReference type="ARBA" id="ARBA00023295"/>
    </source>
</evidence>
<evidence type="ECO:0000313" key="4">
    <source>
        <dbReference type="Proteomes" id="UP001185012"/>
    </source>
</evidence>
<dbReference type="PANTHER" id="PTHR23403">
    <property type="entry name" value="TREHALASE"/>
    <property type="match status" value="1"/>
</dbReference>
<proteinExistence type="predicted"/>
<reference evidence="3 4" key="1">
    <citation type="submission" date="2023-07" db="EMBL/GenBank/DDBJ databases">
        <title>Genomic Encyclopedia of Type Strains, Phase IV (KMG-IV): sequencing the most valuable type-strain genomes for metagenomic binning, comparative biology and taxonomic classification.</title>
        <authorList>
            <person name="Goeker M."/>
        </authorList>
    </citation>
    <scope>NUCLEOTIDE SEQUENCE [LARGE SCALE GENOMIC DNA]</scope>
    <source>
        <strain evidence="3 4">DSM 45903</strain>
    </source>
</reference>
<organism evidence="3 4">
    <name type="scientific">Desmospora profundinema</name>
    <dbReference type="NCBI Taxonomy" id="1571184"/>
    <lineage>
        <taxon>Bacteria</taxon>
        <taxon>Bacillati</taxon>
        <taxon>Bacillota</taxon>
        <taxon>Bacilli</taxon>
        <taxon>Bacillales</taxon>
        <taxon>Thermoactinomycetaceae</taxon>
        <taxon>Desmospora</taxon>
    </lineage>
</organism>
<dbReference type="PRINTS" id="PR00744">
    <property type="entry name" value="GLHYDRLASE37"/>
</dbReference>
<dbReference type="Pfam" id="PF01204">
    <property type="entry name" value="Trehalase"/>
    <property type="match status" value="2"/>
</dbReference>
<name>A0ABU1ILT4_9BACL</name>
<dbReference type="InterPro" id="IPR001661">
    <property type="entry name" value="Glyco_hydro_37"/>
</dbReference>
<dbReference type="PANTHER" id="PTHR23403:SF6">
    <property type="entry name" value="CYTOSOLIC NEUTRAL TREHALASE-RELATED"/>
    <property type="match status" value="1"/>
</dbReference>
<dbReference type="GO" id="GO:0004555">
    <property type="term" value="F:alpha,alpha-trehalase activity"/>
    <property type="evidence" value="ECO:0007669"/>
    <property type="project" value="UniProtKB-EC"/>
</dbReference>
<sequence length="418" mass="49498">MEVTLPDVTFRCVNPSMERTARYIHDHWKELIKTSPPHTLDQLLYLPYPYVVPGGVFQQLFYWDSYFILLGLKISRLTALARQIVDNFLYEIKTFGLVPNSSEIAHLSRSQPPFLTSMIKEVYDGDKTWLQHAYKMAKVEYHQVWMDPNTHFIPQVGLNRYFDDIEKMLRIRGEAYLHFDEIYLPPAFLQERAEAESGWDYTARFNRQCASFIPVDLNALLYRYETDFAHIAKILDRDKEAADWKKRAFSRKQTMDHYLWNEQHGVYFDYDFVRGHQYPYFSLATFYPLWAEAASPRQAEKVRQNLSRFLHRGGAVTSTTYSGFQWDYPNGWAPLQWIVTKGLLHYGYRKEAEQIANHWLSLCTHIFERYGKLFEKYNVVDFNIRTPGRYPLQEGFGWTNGIYLKLATEFGYCQVESE</sequence>
<dbReference type="PROSITE" id="PS00928">
    <property type="entry name" value="TREHALASE_2"/>
    <property type="match status" value="1"/>
</dbReference>
<keyword evidence="1 3" id="KW-0378">Hydrolase</keyword>
<dbReference type="InterPro" id="IPR008928">
    <property type="entry name" value="6-hairpin_glycosidase_sf"/>
</dbReference>
<accession>A0ABU1ILT4</accession>
<keyword evidence="2 3" id="KW-0326">Glycosidase</keyword>
<comment type="caution">
    <text evidence="3">The sequence shown here is derived from an EMBL/GenBank/DDBJ whole genome shotgun (WGS) entry which is preliminary data.</text>
</comment>